<comment type="caution">
    <text evidence="6">The sequence shown here is derived from an EMBL/GenBank/DDBJ whole genome shotgun (WGS) entry which is preliminary data.</text>
</comment>
<dbReference type="AlphaFoldDB" id="A0A2N9VSZ2"/>
<evidence type="ECO:0000256" key="1">
    <source>
        <dbReference type="ARBA" id="ARBA00005417"/>
    </source>
</evidence>
<dbReference type="Gene3D" id="3.40.50.300">
    <property type="entry name" value="P-loop containing nucleotide triphosphate hydrolases"/>
    <property type="match status" value="1"/>
</dbReference>
<evidence type="ECO:0000313" key="7">
    <source>
        <dbReference type="Proteomes" id="UP000232163"/>
    </source>
</evidence>
<dbReference type="PANTHER" id="PTHR43166:SF4">
    <property type="entry name" value="PHOSPHONATES IMPORT ATP-BINDING PROTEIN PHNC"/>
    <property type="match status" value="1"/>
</dbReference>
<keyword evidence="7" id="KW-1185">Reference proteome</keyword>
<sequence>MNAVEAVQPLVQARNVHKAFGEVEVLKGIDLDVAPGEVVVVLGPSGSGKSTFLRCVNHLEAIDRGSIVVAGEQIGYSLHNGRLNKLPARAIAVQRRQIGMVFQQFNLYPHMTALQNIIEAPIGVHKQSRRQATELAMELLARVGLTHKADAYPRQLSGGQQQRIAIARALAIKPKLMLFDEPTSALDPELVGEVLATMRDLADQGLTMIVVTHEIGFAREAADRAVFMDGGIIVEQGRPDDVLGNPQHPRTRAFLSRFI</sequence>
<evidence type="ECO:0000259" key="5">
    <source>
        <dbReference type="PROSITE" id="PS50893"/>
    </source>
</evidence>
<dbReference type="KEGG" id="pht:BLM14_15115"/>
<keyword evidence="4 6" id="KW-0067">ATP-binding</keyword>
<name>A0A2N9VSZ2_9HYPH</name>
<dbReference type="PIRSF" id="PIRSF039085">
    <property type="entry name" value="ABC_ATPase_HisP"/>
    <property type="match status" value="1"/>
</dbReference>
<evidence type="ECO:0000256" key="4">
    <source>
        <dbReference type="ARBA" id="ARBA00022840"/>
    </source>
</evidence>
<dbReference type="Pfam" id="PF00005">
    <property type="entry name" value="ABC_tran"/>
    <property type="match status" value="1"/>
</dbReference>
<organism evidence="6 7">
    <name type="scientific">Phyllobacterium zundukense</name>
    <dbReference type="NCBI Taxonomy" id="1867719"/>
    <lineage>
        <taxon>Bacteria</taxon>
        <taxon>Pseudomonadati</taxon>
        <taxon>Pseudomonadota</taxon>
        <taxon>Alphaproteobacteria</taxon>
        <taxon>Hyphomicrobiales</taxon>
        <taxon>Phyllobacteriaceae</taxon>
        <taxon>Phyllobacterium</taxon>
    </lineage>
</organism>
<proteinExistence type="inferred from homology"/>
<dbReference type="InterPro" id="IPR050086">
    <property type="entry name" value="MetN_ABC_transporter-like"/>
</dbReference>
<evidence type="ECO:0000256" key="3">
    <source>
        <dbReference type="ARBA" id="ARBA00022741"/>
    </source>
</evidence>
<dbReference type="FunFam" id="3.40.50.300:FF:000020">
    <property type="entry name" value="Amino acid ABC transporter ATP-binding component"/>
    <property type="match status" value="1"/>
</dbReference>
<dbReference type="EMBL" id="MZMT01000053">
    <property type="protein sequence ID" value="PIO42610.1"/>
    <property type="molecule type" value="Genomic_DNA"/>
</dbReference>
<dbReference type="InterPro" id="IPR003439">
    <property type="entry name" value="ABC_transporter-like_ATP-bd"/>
</dbReference>
<gene>
    <name evidence="6" type="ORF">B5P45_25570</name>
</gene>
<dbReference type="InterPro" id="IPR017871">
    <property type="entry name" value="ABC_transporter-like_CS"/>
</dbReference>
<dbReference type="GO" id="GO:0015424">
    <property type="term" value="F:ABC-type amino acid transporter activity"/>
    <property type="evidence" value="ECO:0007669"/>
    <property type="project" value="InterPro"/>
</dbReference>
<keyword evidence="3" id="KW-0547">Nucleotide-binding</keyword>
<dbReference type="PANTHER" id="PTHR43166">
    <property type="entry name" value="AMINO ACID IMPORT ATP-BINDING PROTEIN"/>
    <property type="match status" value="1"/>
</dbReference>
<dbReference type="SMART" id="SM00382">
    <property type="entry name" value="AAA"/>
    <property type="match status" value="1"/>
</dbReference>
<evidence type="ECO:0000256" key="2">
    <source>
        <dbReference type="ARBA" id="ARBA00022448"/>
    </source>
</evidence>
<dbReference type="PROSITE" id="PS00211">
    <property type="entry name" value="ABC_TRANSPORTER_1"/>
    <property type="match status" value="1"/>
</dbReference>
<dbReference type="Proteomes" id="UP000232163">
    <property type="component" value="Unassembled WGS sequence"/>
</dbReference>
<dbReference type="PROSITE" id="PS50893">
    <property type="entry name" value="ABC_TRANSPORTER_2"/>
    <property type="match status" value="1"/>
</dbReference>
<keyword evidence="2" id="KW-0813">Transport</keyword>
<feature type="domain" description="ABC transporter" evidence="5">
    <location>
        <begin position="11"/>
        <end position="255"/>
    </location>
</feature>
<comment type="similarity">
    <text evidence="1">Belongs to the ABC transporter superfamily.</text>
</comment>
<dbReference type="InterPro" id="IPR003593">
    <property type="entry name" value="AAA+_ATPase"/>
</dbReference>
<protein>
    <submittedName>
        <fullName evidence="6">Ectoine/hydroxyectoine ABC transporter ATP-binding protein EhuA</fullName>
    </submittedName>
</protein>
<evidence type="ECO:0000313" key="6">
    <source>
        <dbReference type="EMBL" id="PIO42610.1"/>
    </source>
</evidence>
<reference evidence="6 7" key="1">
    <citation type="journal article" date="2017" name="Int J Environ Stud">
        <title>Does the Miocene-Pliocene relict legume Oxytropis triphylla form nitrogen-fixing nodules with a combination of bacterial strains?</title>
        <authorList>
            <person name="Safronova V."/>
            <person name="Belimov A."/>
            <person name="Sazanova A."/>
            <person name="Kuznetsova I."/>
            <person name="Popova J."/>
            <person name="Andronov E."/>
            <person name="Verkhozina A."/>
            <person name="Tikhonovich I."/>
        </authorList>
    </citation>
    <scope>NUCLEOTIDE SEQUENCE [LARGE SCALE GENOMIC DNA]</scope>
    <source>
        <strain evidence="6 7">Tri-38</strain>
    </source>
</reference>
<dbReference type="CDD" id="cd03262">
    <property type="entry name" value="ABC_HisP_GlnQ"/>
    <property type="match status" value="1"/>
</dbReference>
<accession>A0A2N9VSZ2</accession>
<dbReference type="GO" id="GO:0016887">
    <property type="term" value="F:ATP hydrolysis activity"/>
    <property type="evidence" value="ECO:0007669"/>
    <property type="project" value="InterPro"/>
</dbReference>
<dbReference type="InterPro" id="IPR027417">
    <property type="entry name" value="P-loop_NTPase"/>
</dbReference>
<dbReference type="InterPro" id="IPR030679">
    <property type="entry name" value="ABC_ATPase_HisP-typ"/>
</dbReference>
<dbReference type="SUPFAM" id="SSF52540">
    <property type="entry name" value="P-loop containing nucleoside triphosphate hydrolases"/>
    <property type="match status" value="1"/>
</dbReference>
<dbReference type="GO" id="GO:0005524">
    <property type="term" value="F:ATP binding"/>
    <property type="evidence" value="ECO:0007669"/>
    <property type="project" value="UniProtKB-KW"/>
</dbReference>
<dbReference type="OrthoDB" id="9802264at2"/>